<feature type="region of interest" description="Disordered" evidence="1">
    <location>
        <begin position="1"/>
        <end position="20"/>
    </location>
</feature>
<reference evidence="2 3" key="1">
    <citation type="submission" date="2023-09" db="EMBL/GenBank/DDBJ databases">
        <title>Nesidiocoris tenuis whole genome shotgun sequence.</title>
        <authorList>
            <person name="Shibata T."/>
            <person name="Shimoda M."/>
            <person name="Kobayashi T."/>
            <person name="Uehara T."/>
        </authorList>
    </citation>
    <scope>NUCLEOTIDE SEQUENCE [LARGE SCALE GENOMIC DNA]</scope>
    <source>
        <strain evidence="2 3">Japan</strain>
    </source>
</reference>
<evidence type="ECO:0000256" key="1">
    <source>
        <dbReference type="SAM" id="MobiDB-lite"/>
    </source>
</evidence>
<gene>
    <name evidence="2" type="ORF">NTJ_08756</name>
</gene>
<organism evidence="2 3">
    <name type="scientific">Nesidiocoris tenuis</name>
    <dbReference type="NCBI Taxonomy" id="355587"/>
    <lineage>
        <taxon>Eukaryota</taxon>
        <taxon>Metazoa</taxon>
        <taxon>Ecdysozoa</taxon>
        <taxon>Arthropoda</taxon>
        <taxon>Hexapoda</taxon>
        <taxon>Insecta</taxon>
        <taxon>Pterygota</taxon>
        <taxon>Neoptera</taxon>
        <taxon>Paraneoptera</taxon>
        <taxon>Hemiptera</taxon>
        <taxon>Heteroptera</taxon>
        <taxon>Panheteroptera</taxon>
        <taxon>Cimicomorpha</taxon>
        <taxon>Miridae</taxon>
        <taxon>Dicyphina</taxon>
        <taxon>Nesidiocoris</taxon>
    </lineage>
</organism>
<dbReference type="EMBL" id="AP028914">
    <property type="protein sequence ID" value="BES95947.1"/>
    <property type="molecule type" value="Genomic_DNA"/>
</dbReference>
<proteinExistence type="predicted"/>
<protein>
    <submittedName>
        <fullName evidence="2">Uncharacterized protein</fullName>
    </submittedName>
</protein>
<sequence length="88" mass="9536">MCRRRMNKLASRGRAGLHISPPLHCSSCTGGAPFLSSYDVRLYDGERRLERDELYSRNCGPCSGCGPWTPASAICRLCFGGAAAVANR</sequence>
<evidence type="ECO:0000313" key="2">
    <source>
        <dbReference type="EMBL" id="BES95947.1"/>
    </source>
</evidence>
<dbReference type="Proteomes" id="UP001307889">
    <property type="component" value="Chromosome 6"/>
</dbReference>
<accession>A0ABN7AZP7</accession>
<evidence type="ECO:0000313" key="3">
    <source>
        <dbReference type="Proteomes" id="UP001307889"/>
    </source>
</evidence>
<name>A0ABN7AZP7_9HEMI</name>
<keyword evidence="3" id="KW-1185">Reference proteome</keyword>